<dbReference type="PROSITE" id="PS51201">
    <property type="entry name" value="RCK_N"/>
    <property type="match status" value="1"/>
</dbReference>
<organism evidence="14 15">
    <name type="scientific">Skermanella cutis</name>
    <dbReference type="NCBI Taxonomy" id="2775420"/>
    <lineage>
        <taxon>Bacteria</taxon>
        <taxon>Pseudomonadati</taxon>
        <taxon>Pseudomonadota</taxon>
        <taxon>Alphaproteobacteria</taxon>
        <taxon>Rhodospirillales</taxon>
        <taxon>Azospirillaceae</taxon>
        <taxon>Skermanella</taxon>
    </lineage>
</organism>
<sequence>MHATQDLQDVLVVLAAAILVVPIFQRLRSSPVLGYLVAGMLIGPAGLAIVSDVSGMTVLANFGVVFLLFTIGLELSIERLKAIRFHVFGLGTLQVVVTAALFYFAARWLGQPREAAAILAGGLALSSTAIVLQILVERGELPTRHGRVSFAILLLQDLAVVPLLTLVPLLAGGGTRLAGALGMAALKAVAALLVILVVGRLILRPALRAVAAAKSPELFTGVTLLVVLSVSYLTEVAGLSMALGAFLAGLLIAETEYRHQVEGDIEPFRGILLALFFMTVGMTIDLGLVVREAPLVLSLVAALVLGKAVVLTMLCRAFGFPTAVSAQVGLSLGQGGEFAFVLFSLAMGLGVLGGQVGQLMLAVVALTMALTPFLMVAGRWIGSLLSPRVGPAELHRLEKDARDFKGHVIIAGFGRVGQTIARLLEAQRLPYMAFDLEPSRVAEGRARGLPIYYGDASRAEVLKAAGVNRARAAVVTLDQPHAAERAVEAIRRLSPLLDIHARARDHEHQRLLRDAGANHVVPEMVEGSLRLGGLLLRSLGRSPGEVAEQLEEFRGEAYAKLTNLIPTQADRQSSAPSKDEKTPQGEHRHFQGRENG</sequence>
<feature type="domain" description="RCK N-terminal" evidence="13">
    <location>
        <begin position="405"/>
        <end position="522"/>
    </location>
</feature>
<feature type="compositionally biased region" description="Basic and acidic residues" evidence="11">
    <location>
        <begin position="577"/>
        <end position="596"/>
    </location>
</feature>
<dbReference type="Proteomes" id="UP000595197">
    <property type="component" value="Chromosome"/>
</dbReference>
<feature type="transmembrane region" description="Helical" evidence="12">
    <location>
        <begin position="115"/>
        <end position="136"/>
    </location>
</feature>
<feature type="transmembrane region" description="Helical" evidence="12">
    <location>
        <begin position="177"/>
        <end position="203"/>
    </location>
</feature>
<keyword evidence="10 12" id="KW-0472">Membrane</keyword>
<evidence type="ECO:0000259" key="13">
    <source>
        <dbReference type="PROSITE" id="PS51201"/>
    </source>
</evidence>
<dbReference type="EMBL" id="CP067420">
    <property type="protein sequence ID" value="QQP87651.1"/>
    <property type="molecule type" value="Genomic_DNA"/>
</dbReference>
<evidence type="ECO:0000313" key="14">
    <source>
        <dbReference type="EMBL" id="QQP87651.1"/>
    </source>
</evidence>
<keyword evidence="3" id="KW-0813">Transport</keyword>
<feature type="compositionally biased region" description="Polar residues" evidence="11">
    <location>
        <begin position="565"/>
        <end position="576"/>
    </location>
</feature>
<dbReference type="InterPro" id="IPR004771">
    <property type="entry name" value="K/H_exchanger"/>
</dbReference>
<keyword evidence="7" id="KW-0630">Potassium</keyword>
<feature type="region of interest" description="Disordered" evidence="11">
    <location>
        <begin position="565"/>
        <end position="596"/>
    </location>
</feature>
<dbReference type="Gene3D" id="1.20.1530.20">
    <property type="match status" value="1"/>
</dbReference>
<keyword evidence="9" id="KW-0406">Ion transport</keyword>
<dbReference type="InterPro" id="IPR006153">
    <property type="entry name" value="Cation/H_exchanger_TM"/>
</dbReference>
<reference evidence="14" key="1">
    <citation type="submission" date="2021-02" db="EMBL/GenBank/DDBJ databases">
        <title>Skermanella TT6 skin isolate.</title>
        <authorList>
            <person name="Lee K."/>
            <person name="Ganzorig M."/>
        </authorList>
    </citation>
    <scope>NUCLEOTIDE SEQUENCE</scope>
    <source>
        <strain evidence="14">TT6</strain>
    </source>
</reference>
<dbReference type="InterPro" id="IPR003148">
    <property type="entry name" value="RCK_N"/>
</dbReference>
<feature type="transmembrane region" description="Helical" evidence="12">
    <location>
        <begin position="359"/>
        <end position="381"/>
    </location>
</feature>
<keyword evidence="4" id="KW-0050">Antiport</keyword>
<gene>
    <name evidence="14" type="ORF">IGS68_16280</name>
</gene>
<dbReference type="RefSeq" id="WP_201071185.1">
    <property type="nucleotide sequence ID" value="NZ_CP067420.1"/>
</dbReference>
<evidence type="ECO:0000256" key="7">
    <source>
        <dbReference type="ARBA" id="ARBA00022958"/>
    </source>
</evidence>
<feature type="transmembrane region" description="Helical" evidence="12">
    <location>
        <begin position="6"/>
        <end position="25"/>
    </location>
</feature>
<dbReference type="Pfam" id="PF00999">
    <property type="entry name" value="Na_H_Exchanger"/>
    <property type="match status" value="1"/>
</dbReference>
<evidence type="ECO:0000256" key="12">
    <source>
        <dbReference type="SAM" id="Phobius"/>
    </source>
</evidence>
<evidence type="ECO:0000256" key="2">
    <source>
        <dbReference type="ARBA" id="ARBA00005551"/>
    </source>
</evidence>
<dbReference type="SUPFAM" id="SSF51735">
    <property type="entry name" value="NAD(P)-binding Rossmann-fold domains"/>
    <property type="match status" value="1"/>
</dbReference>
<dbReference type="InterPro" id="IPR038770">
    <property type="entry name" value="Na+/solute_symporter_sf"/>
</dbReference>
<feature type="transmembrane region" description="Helical" evidence="12">
    <location>
        <begin position="268"/>
        <end position="288"/>
    </location>
</feature>
<protein>
    <submittedName>
        <fullName evidence="14">Cation:proton antiporter</fullName>
    </submittedName>
</protein>
<comment type="subcellular location">
    <subcellularLocation>
        <location evidence="1">Membrane</location>
        <topology evidence="1">Multi-pass membrane protein</topology>
    </subcellularLocation>
</comment>
<evidence type="ECO:0000256" key="8">
    <source>
        <dbReference type="ARBA" id="ARBA00022989"/>
    </source>
</evidence>
<evidence type="ECO:0000256" key="4">
    <source>
        <dbReference type="ARBA" id="ARBA00022449"/>
    </source>
</evidence>
<feature type="transmembrane region" description="Helical" evidence="12">
    <location>
        <begin position="224"/>
        <end position="248"/>
    </location>
</feature>
<feature type="transmembrane region" description="Helical" evidence="12">
    <location>
        <begin position="56"/>
        <end position="75"/>
    </location>
</feature>
<evidence type="ECO:0000256" key="5">
    <source>
        <dbReference type="ARBA" id="ARBA00022538"/>
    </source>
</evidence>
<evidence type="ECO:0000313" key="15">
    <source>
        <dbReference type="Proteomes" id="UP000595197"/>
    </source>
</evidence>
<dbReference type="Gene3D" id="3.40.50.720">
    <property type="entry name" value="NAD(P)-binding Rossmann-like Domain"/>
    <property type="match status" value="1"/>
</dbReference>
<proteinExistence type="inferred from homology"/>
<feature type="transmembrane region" description="Helical" evidence="12">
    <location>
        <begin position="331"/>
        <end position="352"/>
    </location>
</feature>
<feature type="transmembrane region" description="Helical" evidence="12">
    <location>
        <begin position="148"/>
        <end position="171"/>
    </location>
</feature>
<name>A0ABX7B082_9PROT</name>
<evidence type="ECO:0000256" key="9">
    <source>
        <dbReference type="ARBA" id="ARBA00023065"/>
    </source>
</evidence>
<keyword evidence="15" id="KW-1185">Reference proteome</keyword>
<comment type="similarity">
    <text evidence="2">Belongs to the monovalent cation:proton antiporter 2 (CPA2) transporter (TC 2.A.37) family.</text>
</comment>
<feature type="transmembrane region" description="Helical" evidence="12">
    <location>
        <begin position="32"/>
        <end position="50"/>
    </location>
</feature>
<keyword evidence="8 12" id="KW-1133">Transmembrane helix</keyword>
<evidence type="ECO:0000256" key="10">
    <source>
        <dbReference type="ARBA" id="ARBA00023136"/>
    </source>
</evidence>
<dbReference type="PANTHER" id="PTHR46157:SF2">
    <property type="entry name" value="K(+) EFFLUX ANTIPORTER 1, CHLOROPLASTIC-RELATED"/>
    <property type="match status" value="1"/>
</dbReference>
<evidence type="ECO:0000256" key="11">
    <source>
        <dbReference type="SAM" id="MobiDB-lite"/>
    </source>
</evidence>
<dbReference type="NCBIfam" id="TIGR00932">
    <property type="entry name" value="2a37"/>
    <property type="match status" value="1"/>
</dbReference>
<feature type="transmembrane region" description="Helical" evidence="12">
    <location>
        <begin position="295"/>
        <end position="319"/>
    </location>
</feature>
<dbReference type="InterPro" id="IPR036291">
    <property type="entry name" value="NAD(P)-bd_dom_sf"/>
</dbReference>
<evidence type="ECO:0000256" key="1">
    <source>
        <dbReference type="ARBA" id="ARBA00004141"/>
    </source>
</evidence>
<keyword evidence="5" id="KW-0633">Potassium transport</keyword>
<evidence type="ECO:0000256" key="6">
    <source>
        <dbReference type="ARBA" id="ARBA00022692"/>
    </source>
</evidence>
<evidence type="ECO:0000256" key="3">
    <source>
        <dbReference type="ARBA" id="ARBA00022448"/>
    </source>
</evidence>
<accession>A0ABX7B082</accession>
<dbReference type="Pfam" id="PF02254">
    <property type="entry name" value="TrkA_N"/>
    <property type="match status" value="1"/>
</dbReference>
<dbReference type="PANTHER" id="PTHR46157">
    <property type="entry name" value="K(+) EFFLUX ANTIPORTER 3, CHLOROPLASTIC"/>
    <property type="match status" value="1"/>
</dbReference>
<feature type="transmembrane region" description="Helical" evidence="12">
    <location>
        <begin position="87"/>
        <end position="109"/>
    </location>
</feature>
<keyword evidence="6 12" id="KW-0812">Transmembrane</keyword>